<evidence type="ECO:0000313" key="1">
    <source>
        <dbReference type="EMBL" id="ROS04661.1"/>
    </source>
</evidence>
<evidence type="ECO:0000313" key="2">
    <source>
        <dbReference type="Proteomes" id="UP000275394"/>
    </source>
</evidence>
<protein>
    <submittedName>
        <fullName evidence="1">tRNA-(Ms[2]io[6]A)-hydroxylase</fullName>
    </submittedName>
</protein>
<gene>
    <name evidence="1" type="ORF">EDC56_0174</name>
</gene>
<sequence>MTPEEMLAPIYEFLLCETPDEWVEVALQHPEIMLIDHCNCEKKAAGSAMTLMNRHIDNADLLYKMSKLAREELRHFEQVLAIMQKRGVEYKVVTGSRYAKELHKSVRKPYQEKLVDTLIIGALIEARSCERFAKIAPRLDEELEKFYVSLLKSESRHFRDYITLAGQYCDEASLQQRIDVFAELERELILSDDNEFRFHSGIPRL</sequence>
<dbReference type="PIRSF" id="PIRSF020736">
    <property type="entry name" value="MiaE"/>
    <property type="match status" value="1"/>
</dbReference>
<comment type="caution">
    <text evidence="1">The sequence shown here is derived from an EMBL/GenBank/DDBJ whole genome shotgun (WGS) entry which is preliminary data.</text>
</comment>
<dbReference type="InterPro" id="IPR010386">
    <property type="entry name" value="tRNA-Hydrxlase_MiaE"/>
</dbReference>
<dbReference type="GO" id="GO:0045301">
    <property type="term" value="F:tRNA 2-(methylsulfanyl)-N(6)-isopentenyladenosine(37) hydroxylase activity"/>
    <property type="evidence" value="ECO:0007669"/>
    <property type="project" value="InterPro"/>
</dbReference>
<name>A0A3N2DXV1_9GAMM</name>
<dbReference type="Proteomes" id="UP000275394">
    <property type="component" value="Unassembled WGS sequence"/>
</dbReference>
<dbReference type="SUPFAM" id="SSF47240">
    <property type="entry name" value="Ferritin-like"/>
    <property type="match status" value="1"/>
</dbReference>
<dbReference type="Gene3D" id="1.20.1260.10">
    <property type="match status" value="1"/>
</dbReference>
<dbReference type="CDD" id="cd07910">
    <property type="entry name" value="MiaE"/>
    <property type="match status" value="1"/>
</dbReference>
<dbReference type="RefSeq" id="WP_245980621.1">
    <property type="nucleotide sequence ID" value="NZ_RKHR01000003.1"/>
</dbReference>
<dbReference type="InterPro" id="IPR009078">
    <property type="entry name" value="Ferritin-like_SF"/>
</dbReference>
<organism evidence="1 2">
    <name type="scientific">Sinobacterium caligoides</name>
    <dbReference type="NCBI Taxonomy" id="933926"/>
    <lineage>
        <taxon>Bacteria</taxon>
        <taxon>Pseudomonadati</taxon>
        <taxon>Pseudomonadota</taxon>
        <taxon>Gammaproteobacteria</taxon>
        <taxon>Cellvibrionales</taxon>
        <taxon>Spongiibacteraceae</taxon>
        <taxon>Sinobacterium</taxon>
    </lineage>
</organism>
<accession>A0A3N2DXV1</accession>
<dbReference type="PANTHER" id="PTHR42637">
    <property type="entry name" value="TRNA-(MS[2]IO[6]A)-HYDROXYLASE"/>
    <property type="match status" value="1"/>
</dbReference>
<dbReference type="EMBL" id="RKHR01000003">
    <property type="protein sequence ID" value="ROS04661.1"/>
    <property type="molecule type" value="Genomic_DNA"/>
</dbReference>
<dbReference type="InterPro" id="IPR012347">
    <property type="entry name" value="Ferritin-like"/>
</dbReference>
<keyword evidence="2" id="KW-1185">Reference proteome</keyword>
<proteinExistence type="predicted"/>
<dbReference type="PANTHER" id="PTHR42637:SF1">
    <property type="entry name" value="TRNA 2-(METHYLSULFANYL)-N(6)-ISOPENTENYLADENOSINE(37) HYDROXYLASE"/>
    <property type="match status" value="1"/>
</dbReference>
<dbReference type="Pfam" id="PF06175">
    <property type="entry name" value="MiaE"/>
    <property type="match status" value="1"/>
</dbReference>
<dbReference type="GO" id="GO:0006400">
    <property type="term" value="P:tRNA modification"/>
    <property type="evidence" value="ECO:0007669"/>
    <property type="project" value="InterPro"/>
</dbReference>
<dbReference type="AlphaFoldDB" id="A0A3N2DXV1"/>
<reference evidence="1 2" key="1">
    <citation type="submission" date="2018-11" db="EMBL/GenBank/DDBJ databases">
        <title>Genomic Encyclopedia of Type Strains, Phase IV (KMG-IV): sequencing the most valuable type-strain genomes for metagenomic binning, comparative biology and taxonomic classification.</title>
        <authorList>
            <person name="Goeker M."/>
        </authorList>
    </citation>
    <scope>NUCLEOTIDE SEQUENCE [LARGE SCALE GENOMIC DNA]</scope>
    <source>
        <strain evidence="1 2">DSM 100316</strain>
    </source>
</reference>